<proteinExistence type="predicted"/>
<dbReference type="EMBL" id="JACXVP010000005">
    <property type="protein sequence ID" value="KAG5604950.1"/>
    <property type="molecule type" value="Genomic_DNA"/>
</dbReference>
<organism evidence="2 3">
    <name type="scientific">Solanum commersonii</name>
    <name type="common">Commerson's wild potato</name>
    <name type="synonym">Commerson's nightshade</name>
    <dbReference type="NCBI Taxonomy" id="4109"/>
    <lineage>
        <taxon>Eukaryota</taxon>
        <taxon>Viridiplantae</taxon>
        <taxon>Streptophyta</taxon>
        <taxon>Embryophyta</taxon>
        <taxon>Tracheophyta</taxon>
        <taxon>Spermatophyta</taxon>
        <taxon>Magnoliopsida</taxon>
        <taxon>eudicotyledons</taxon>
        <taxon>Gunneridae</taxon>
        <taxon>Pentapetalae</taxon>
        <taxon>asterids</taxon>
        <taxon>lamiids</taxon>
        <taxon>Solanales</taxon>
        <taxon>Solanaceae</taxon>
        <taxon>Solanoideae</taxon>
        <taxon>Solaneae</taxon>
        <taxon>Solanum</taxon>
    </lineage>
</organism>
<reference evidence="2 3" key="1">
    <citation type="submission" date="2020-09" db="EMBL/GenBank/DDBJ databases">
        <title>De no assembly of potato wild relative species, Solanum commersonii.</title>
        <authorList>
            <person name="Cho K."/>
        </authorList>
    </citation>
    <scope>NUCLEOTIDE SEQUENCE [LARGE SCALE GENOMIC DNA]</scope>
    <source>
        <strain evidence="2">LZ3.2</strain>
        <tissue evidence="2">Leaf</tissue>
    </source>
</reference>
<sequence>MKDHFDHFLQIETCDRANNRNLISTIVIRLSSSMFFLLLSLFLFFTSFIGIPAPGPIHAAARWSAYSIIEMQMSNTKVSYIRASPHVETLNIDMKSYVISDILAFFHTSVHLLTF</sequence>
<evidence type="ECO:0000313" key="3">
    <source>
        <dbReference type="Proteomes" id="UP000824120"/>
    </source>
</evidence>
<keyword evidence="1" id="KW-1133">Transmembrane helix</keyword>
<dbReference type="AlphaFoldDB" id="A0A9J5Z1J8"/>
<keyword evidence="1" id="KW-0472">Membrane</keyword>
<comment type="caution">
    <text evidence="2">The sequence shown here is derived from an EMBL/GenBank/DDBJ whole genome shotgun (WGS) entry which is preliminary data.</text>
</comment>
<gene>
    <name evidence="2" type="ORF">H5410_026442</name>
</gene>
<evidence type="ECO:0000313" key="2">
    <source>
        <dbReference type="EMBL" id="KAG5604950.1"/>
    </source>
</evidence>
<evidence type="ECO:0000256" key="1">
    <source>
        <dbReference type="SAM" id="Phobius"/>
    </source>
</evidence>
<keyword evidence="1" id="KW-0812">Transmembrane</keyword>
<accession>A0A9J5Z1J8</accession>
<protein>
    <submittedName>
        <fullName evidence="2">Uncharacterized protein</fullName>
    </submittedName>
</protein>
<feature type="transmembrane region" description="Helical" evidence="1">
    <location>
        <begin position="26"/>
        <end position="51"/>
    </location>
</feature>
<dbReference type="Proteomes" id="UP000824120">
    <property type="component" value="Chromosome 5"/>
</dbReference>
<keyword evidence="3" id="KW-1185">Reference proteome</keyword>
<name>A0A9J5Z1J8_SOLCO</name>